<sequence length="166" mass="18066">MLSVHWTFQATADSGNSEGITTFRCLAINTRSQTVADKFIDVQVAIPGEIDTDRSSVVVEEVPSDETQRKITVNCAISGRPLPEVLFFHTTTSTSEMYTAFDVDMPDGPDTTISTGQNEAIAQKVYTMSVDELRQSGEFTCQTLGYLGLTPGNVTSHNFYVAGPDL</sequence>
<proteinExistence type="predicted"/>
<dbReference type="Proteomes" id="UP000762676">
    <property type="component" value="Unassembled WGS sequence"/>
</dbReference>
<comment type="caution">
    <text evidence="1">The sequence shown here is derived from an EMBL/GenBank/DDBJ whole genome shotgun (WGS) entry which is preliminary data.</text>
</comment>
<dbReference type="AlphaFoldDB" id="A0AAV4IKT6"/>
<evidence type="ECO:0008006" key="3">
    <source>
        <dbReference type="Google" id="ProtNLM"/>
    </source>
</evidence>
<accession>A0AAV4IKT6</accession>
<organism evidence="1 2">
    <name type="scientific">Elysia marginata</name>
    <dbReference type="NCBI Taxonomy" id="1093978"/>
    <lineage>
        <taxon>Eukaryota</taxon>
        <taxon>Metazoa</taxon>
        <taxon>Spiralia</taxon>
        <taxon>Lophotrochozoa</taxon>
        <taxon>Mollusca</taxon>
        <taxon>Gastropoda</taxon>
        <taxon>Heterobranchia</taxon>
        <taxon>Euthyneura</taxon>
        <taxon>Panpulmonata</taxon>
        <taxon>Sacoglossa</taxon>
        <taxon>Placobranchoidea</taxon>
        <taxon>Plakobranchidae</taxon>
        <taxon>Elysia</taxon>
    </lineage>
</organism>
<name>A0AAV4IKT6_9GAST</name>
<evidence type="ECO:0000313" key="2">
    <source>
        <dbReference type="Proteomes" id="UP000762676"/>
    </source>
</evidence>
<protein>
    <recommendedName>
        <fullName evidence="3">Ig-like domain-containing protein</fullName>
    </recommendedName>
</protein>
<reference evidence="1 2" key="1">
    <citation type="journal article" date="2021" name="Elife">
        <title>Chloroplast acquisition without the gene transfer in kleptoplastic sea slugs, Plakobranchus ocellatus.</title>
        <authorList>
            <person name="Maeda T."/>
            <person name="Takahashi S."/>
            <person name="Yoshida T."/>
            <person name="Shimamura S."/>
            <person name="Takaki Y."/>
            <person name="Nagai Y."/>
            <person name="Toyoda A."/>
            <person name="Suzuki Y."/>
            <person name="Arimoto A."/>
            <person name="Ishii H."/>
            <person name="Satoh N."/>
            <person name="Nishiyama T."/>
            <person name="Hasebe M."/>
            <person name="Maruyama T."/>
            <person name="Minagawa J."/>
            <person name="Obokata J."/>
            <person name="Shigenobu S."/>
        </authorList>
    </citation>
    <scope>NUCLEOTIDE SEQUENCE [LARGE SCALE GENOMIC DNA]</scope>
</reference>
<keyword evidence="2" id="KW-1185">Reference proteome</keyword>
<gene>
    <name evidence="1" type="ORF">ElyMa_006645300</name>
</gene>
<evidence type="ECO:0000313" key="1">
    <source>
        <dbReference type="EMBL" id="GFS10393.1"/>
    </source>
</evidence>
<dbReference type="EMBL" id="BMAT01013331">
    <property type="protein sequence ID" value="GFS10393.1"/>
    <property type="molecule type" value="Genomic_DNA"/>
</dbReference>